<dbReference type="NCBIfam" id="TIGR01852">
    <property type="entry name" value="lipid_A_lpxA"/>
    <property type="match status" value="1"/>
</dbReference>
<dbReference type="InterPro" id="IPR011004">
    <property type="entry name" value="Trimer_LpxA-like_sf"/>
</dbReference>
<organism evidence="7 8">
    <name type="scientific">Candidatus Enterousia excrementavium</name>
    <dbReference type="NCBI Taxonomy" id="2840789"/>
    <lineage>
        <taxon>Bacteria</taxon>
        <taxon>Pseudomonadati</taxon>
        <taxon>Pseudomonadota</taxon>
        <taxon>Alphaproteobacteria</taxon>
        <taxon>Candidatus Enterousia</taxon>
    </lineage>
</organism>
<evidence type="ECO:0000256" key="3">
    <source>
        <dbReference type="ARBA" id="ARBA00022679"/>
    </source>
</evidence>
<dbReference type="GO" id="GO:0016020">
    <property type="term" value="C:membrane"/>
    <property type="evidence" value="ECO:0007669"/>
    <property type="project" value="GOC"/>
</dbReference>
<dbReference type="EC" id="2.3.1.129" evidence="7"/>
<evidence type="ECO:0000313" key="7">
    <source>
        <dbReference type="EMBL" id="MBO8407292.1"/>
    </source>
</evidence>
<evidence type="ECO:0000256" key="4">
    <source>
        <dbReference type="ARBA" id="ARBA00023098"/>
    </source>
</evidence>
<evidence type="ECO:0000259" key="6">
    <source>
        <dbReference type="Pfam" id="PF13720"/>
    </source>
</evidence>
<dbReference type="GO" id="GO:0008780">
    <property type="term" value="F:acyl-[acyl-carrier-protein]-UDP-N-acetylglucosamine O-acyltransferase activity"/>
    <property type="evidence" value="ECO:0007669"/>
    <property type="project" value="UniProtKB-EC"/>
</dbReference>
<evidence type="ECO:0000256" key="2">
    <source>
        <dbReference type="ARBA" id="ARBA00022556"/>
    </source>
</evidence>
<accession>A0A940DE84</accession>
<dbReference type="InterPro" id="IPR010137">
    <property type="entry name" value="Lipid_A_LpxA"/>
</dbReference>
<evidence type="ECO:0000256" key="5">
    <source>
        <dbReference type="ARBA" id="ARBA00023315"/>
    </source>
</evidence>
<dbReference type="Pfam" id="PF00132">
    <property type="entry name" value="Hexapep"/>
    <property type="match status" value="2"/>
</dbReference>
<dbReference type="PIRSF" id="PIRSF000456">
    <property type="entry name" value="UDP-GlcNAc_acltr"/>
    <property type="match status" value="1"/>
</dbReference>
<reference evidence="7" key="2">
    <citation type="journal article" date="2021" name="PeerJ">
        <title>Extensive microbial diversity within the chicken gut microbiome revealed by metagenomics and culture.</title>
        <authorList>
            <person name="Gilroy R."/>
            <person name="Ravi A."/>
            <person name="Getino M."/>
            <person name="Pursley I."/>
            <person name="Horton D.L."/>
            <person name="Alikhan N.F."/>
            <person name="Baker D."/>
            <person name="Gharbi K."/>
            <person name="Hall N."/>
            <person name="Watson M."/>
            <person name="Adriaenssens E.M."/>
            <person name="Foster-Nyarko E."/>
            <person name="Jarju S."/>
            <person name="Secka A."/>
            <person name="Antonio M."/>
            <person name="Oren A."/>
            <person name="Chaudhuri R.R."/>
            <person name="La Ragione R."/>
            <person name="Hildebrand F."/>
            <person name="Pallen M.J."/>
        </authorList>
    </citation>
    <scope>NUCLEOTIDE SEQUENCE</scope>
    <source>
        <strain evidence="7">B1-16210</strain>
    </source>
</reference>
<dbReference type="GO" id="GO:0009245">
    <property type="term" value="P:lipid A biosynthetic process"/>
    <property type="evidence" value="ECO:0007669"/>
    <property type="project" value="UniProtKB-KW"/>
</dbReference>
<dbReference type="AlphaFoldDB" id="A0A940DE84"/>
<dbReference type="Pfam" id="PF13720">
    <property type="entry name" value="Acetyltransf_11"/>
    <property type="match status" value="1"/>
</dbReference>
<dbReference type="NCBIfam" id="NF003657">
    <property type="entry name" value="PRK05289.1"/>
    <property type="match status" value="1"/>
</dbReference>
<evidence type="ECO:0000313" key="8">
    <source>
        <dbReference type="Proteomes" id="UP000721442"/>
    </source>
</evidence>
<proteinExistence type="predicted"/>
<evidence type="ECO:0000256" key="1">
    <source>
        <dbReference type="ARBA" id="ARBA00022516"/>
    </source>
</evidence>
<dbReference type="CDD" id="cd03351">
    <property type="entry name" value="LbH_UDP-GlcNAc_AT"/>
    <property type="match status" value="1"/>
</dbReference>
<keyword evidence="2" id="KW-0441">Lipid A biosynthesis</keyword>
<dbReference type="InterPro" id="IPR001451">
    <property type="entry name" value="Hexapep"/>
</dbReference>
<dbReference type="InterPro" id="IPR037157">
    <property type="entry name" value="Acetyltransf_C_sf"/>
</dbReference>
<dbReference type="PANTHER" id="PTHR43480:SF1">
    <property type="entry name" value="ACYL-[ACYL-CARRIER-PROTEIN]--UDP-N-ACETYLGLUCOSAMINE O-ACYLTRANSFERASE, MITOCHONDRIAL-RELATED"/>
    <property type="match status" value="1"/>
</dbReference>
<dbReference type="InterPro" id="IPR029098">
    <property type="entry name" value="Acetyltransf_C"/>
</dbReference>
<comment type="caution">
    <text evidence="7">The sequence shown here is derived from an EMBL/GenBank/DDBJ whole genome shotgun (WGS) entry which is preliminary data.</text>
</comment>
<dbReference type="SUPFAM" id="SSF51161">
    <property type="entry name" value="Trimeric LpxA-like enzymes"/>
    <property type="match status" value="1"/>
</dbReference>
<keyword evidence="3 7" id="KW-0808">Transferase</keyword>
<dbReference type="EMBL" id="JADINE010000031">
    <property type="protein sequence ID" value="MBO8407292.1"/>
    <property type="molecule type" value="Genomic_DNA"/>
</dbReference>
<reference evidence="7" key="1">
    <citation type="submission" date="2020-10" db="EMBL/GenBank/DDBJ databases">
        <authorList>
            <person name="Gilroy R."/>
        </authorList>
    </citation>
    <scope>NUCLEOTIDE SEQUENCE</scope>
    <source>
        <strain evidence="7">B1-16210</strain>
    </source>
</reference>
<feature type="domain" description="UDP N-acetylglucosamine O-acyltransferase C-terminal" evidence="6">
    <location>
        <begin position="175"/>
        <end position="257"/>
    </location>
</feature>
<dbReference type="PANTHER" id="PTHR43480">
    <property type="entry name" value="ACYL-[ACYL-CARRIER-PROTEIN]--UDP-N-ACETYLGLUCOSAMINE O-ACYLTRANSFERASE"/>
    <property type="match status" value="1"/>
</dbReference>
<name>A0A940DE84_9PROT</name>
<protein>
    <submittedName>
        <fullName evidence="7">Acyl-ACP--UDP-N-acetylglucosamine O-acyltransferase</fullName>
        <ecNumber evidence="7">2.3.1.129</ecNumber>
    </submittedName>
</protein>
<sequence>MIHPTAIVHEGAVLGADCKIGPFCIVGPNVVLGDRVELVSNVVIDGKTSIGDDSIVYPFAVLGVMSQDLKWQDEAAMTGLRIGKRCKIREYVTIHSGTPASDGTVIGDDCQIMVNAHVGHDCKIGNSVVMSNLVQVAGHVEVEDYAILSGGVMVLQFARIGRNAFIGGMSGVGNDVLPYAIYDGARAVYRTINRVGLMRHGFTNEDMHAIHSVYDAVFRSSEGTVSERLARVRKEVKNNKYAMDAIDFIENRSKRGIGTSKNAE</sequence>
<dbReference type="Gene3D" id="1.20.1180.10">
    <property type="entry name" value="Udp N-acetylglucosamine O-acyltransferase, C-terminal domain"/>
    <property type="match status" value="1"/>
</dbReference>
<dbReference type="Gene3D" id="2.160.10.10">
    <property type="entry name" value="Hexapeptide repeat proteins"/>
    <property type="match status" value="1"/>
</dbReference>
<dbReference type="Proteomes" id="UP000721442">
    <property type="component" value="Unassembled WGS sequence"/>
</dbReference>
<keyword evidence="4" id="KW-0443">Lipid metabolism</keyword>
<gene>
    <name evidence="7" type="primary">lpxA</name>
    <name evidence="7" type="ORF">IAC77_02405</name>
</gene>
<keyword evidence="5 7" id="KW-0012">Acyltransferase</keyword>
<keyword evidence="1" id="KW-0444">Lipid biosynthesis</keyword>